<dbReference type="EMBL" id="UINC01028677">
    <property type="protein sequence ID" value="SVB10086.1"/>
    <property type="molecule type" value="Genomic_DNA"/>
</dbReference>
<reference evidence="1" key="1">
    <citation type="submission" date="2018-05" db="EMBL/GenBank/DDBJ databases">
        <authorList>
            <person name="Lanie J.A."/>
            <person name="Ng W.-L."/>
            <person name="Kazmierczak K.M."/>
            <person name="Andrzejewski T.M."/>
            <person name="Davidsen T.M."/>
            <person name="Wayne K.J."/>
            <person name="Tettelin H."/>
            <person name="Glass J.I."/>
            <person name="Rusch D."/>
            <person name="Podicherti R."/>
            <person name="Tsui H.-C.T."/>
            <person name="Winkler M.E."/>
        </authorList>
    </citation>
    <scope>NUCLEOTIDE SEQUENCE</scope>
</reference>
<protein>
    <submittedName>
        <fullName evidence="1">Uncharacterized protein</fullName>
    </submittedName>
</protein>
<gene>
    <name evidence="1" type="ORF">METZ01_LOCUS162940</name>
</gene>
<evidence type="ECO:0000313" key="1">
    <source>
        <dbReference type="EMBL" id="SVB10086.1"/>
    </source>
</evidence>
<dbReference type="AlphaFoldDB" id="A0A382B8H7"/>
<organism evidence="1">
    <name type="scientific">marine metagenome</name>
    <dbReference type="NCBI Taxonomy" id="408172"/>
    <lineage>
        <taxon>unclassified sequences</taxon>
        <taxon>metagenomes</taxon>
        <taxon>ecological metagenomes</taxon>
    </lineage>
</organism>
<proteinExistence type="predicted"/>
<accession>A0A382B8H7</accession>
<sequence>MTISGSVAVQAICEASQLGDATAKARAVGR</sequence>
<name>A0A382B8H7_9ZZZZ</name>